<dbReference type="EMBL" id="BSRI01000001">
    <property type="protein sequence ID" value="GLV54047.1"/>
    <property type="molecule type" value="Genomic_DNA"/>
</dbReference>
<gene>
    <name evidence="1" type="ORF">KDH_08960</name>
</gene>
<evidence type="ECO:0000313" key="1">
    <source>
        <dbReference type="EMBL" id="GLV54047.1"/>
    </source>
</evidence>
<organism evidence="1 2">
    <name type="scientific">Dictyobacter halimunensis</name>
    <dbReference type="NCBI Taxonomy" id="3026934"/>
    <lineage>
        <taxon>Bacteria</taxon>
        <taxon>Bacillati</taxon>
        <taxon>Chloroflexota</taxon>
        <taxon>Ktedonobacteria</taxon>
        <taxon>Ktedonobacterales</taxon>
        <taxon>Dictyobacteraceae</taxon>
        <taxon>Dictyobacter</taxon>
    </lineage>
</organism>
<name>A0ABQ6FNQ3_9CHLR</name>
<reference evidence="1 2" key="1">
    <citation type="submission" date="2023-02" db="EMBL/GenBank/DDBJ databases">
        <title>Dictyobacter halimunensis sp. nov., a new member of the class Ktedonobacteria from forest soil in a geothermal area.</title>
        <authorList>
            <person name="Rachmania M.K."/>
            <person name="Ningsih F."/>
            <person name="Sakai Y."/>
            <person name="Yabe S."/>
            <person name="Yokota A."/>
            <person name="Sjamsuridzal W."/>
        </authorList>
    </citation>
    <scope>NUCLEOTIDE SEQUENCE [LARGE SCALE GENOMIC DNA]</scope>
    <source>
        <strain evidence="1 2">S3.2.2.5</strain>
    </source>
</reference>
<comment type="caution">
    <text evidence="1">The sequence shown here is derived from an EMBL/GenBank/DDBJ whole genome shotgun (WGS) entry which is preliminary data.</text>
</comment>
<protein>
    <submittedName>
        <fullName evidence="1">Uncharacterized protein</fullName>
    </submittedName>
</protein>
<evidence type="ECO:0000313" key="2">
    <source>
        <dbReference type="Proteomes" id="UP001344906"/>
    </source>
</evidence>
<keyword evidence="2" id="KW-1185">Reference proteome</keyword>
<proteinExistence type="predicted"/>
<accession>A0ABQ6FNQ3</accession>
<sequence length="58" mass="6610">MHKVAIQTAITELRITEATIRQILIGWKRAFGGKFTKQEIINLETFENGLDRVPSILV</sequence>
<dbReference type="Proteomes" id="UP001344906">
    <property type="component" value="Unassembled WGS sequence"/>
</dbReference>